<proteinExistence type="predicted"/>
<dbReference type="PANTHER" id="PTHR21261">
    <property type="entry name" value="BEAT PROTEIN"/>
    <property type="match status" value="1"/>
</dbReference>
<dbReference type="SUPFAM" id="SSF48726">
    <property type="entry name" value="Immunoglobulin"/>
    <property type="match status" value="1"/>
</dbReference>
<sequence length="366" mass="41013">MSVGSRRVLSILFSTLLLGRAIAVRGHTEVRVELQMERWAARGGAVRLRCVHDVPHHLLDKVVFLRHGTKIFQYIRDRKPPYRNFTTPGAVLNIALATENSIILQNLDFAASGSYSCEVSLDTPIYTKASTEKQLTVFHPQKHHPRIDFPTRYLSFGETLRANCTTAPALPAPHITWFINGKKMDEVAAHSHKFRVSMSERNGRRGLQKLVDYELGASSPPPLVALTHASHVATRPPGCNVMDHQQMSELHYHEPNVIHTTSRHRSRKPSRGRDLYVTISELHLVATGRLEITCVSTIPEFRNIEDKFADVRNDTVIVDVIRPSTLSQPSANLTMPESSSSEANALASYFLQVLLSVVLQQRILVA</sequence>
<dbReference type="InterPro" id="IPR036179">
    <property type="entry name" value="Ig-like_dom_sf"/>
</dbReference>
<evidence type="ECO:0000313" key="2">
    <source>
        <dbReference type="EMBL" id="KAL0831349.1"/>
    </source>
</evidence>
<evidence type="ECO:0000313" key="5">
    <source>
        <dbReference type="Proteomes" id="UP001549921"/>
    </source>
</evidence>
<feature type="signal peptide" evidence="1">
    <location>
        <begin position="1"/>
        <end position="23"/>
    </location>
</feature>
<dbReference type="Gene3D" id="2.60.40.10">
    <property type="entry name" value="Immunoglobulins"/>
    <property type="match status" value="1"/>
</dbReference>
<dbReference type="EMBL" id="JBEDNZ010000012">
    <property type="protein sequence ID" value="KAL0831349.1"/>
    <property type="molecule type" value="Genomic_DNA"/>
</dbReference>
<comment type="caution">
    <text evidence="2">The sequence shown here is derived from an EMBL/GenBank/DDBJ whole genome shotgun (WGS) entry which is preliminary data.</text>
</comment>
<keyword evidence="4" id="KW-1185">Reference proteome</keyword>
<name>A0ABD0T011_LOXSC</name>
<dbReference type="InterPro" id="IPR013783">
    <property type="entry name" value="Ig-like_fold"/>
</dbReference>
<organism evidence="2 5">
    <name type="scientific">Loxostege sticticalis</name>
    <name type="common">Beet webworm moth</name>
    <dbReference type="NCBI Taxonomy" id="481309"/>
    <lineage>
        <taxon>Eukaryota</taxon>
        <taxon>Metazoa</taxon>
        <taxon>Ecdysozoa</taxon>
        <taxon>Arthropoda</taxon>
        <taxon>Hexapoda</taxon>
        <taxon>Insecta</taxon>
        <taxon>Pterygota</taxon>
        <taxon>Neoptera</taxon>
        <taxon>Endopterygota</taxon>
        <taxon>Lepidoptera</taxon>
        <taxon>Glossata</taxon>
        <taxon>Ditrysia</taxon>
        <taxon>Pyraloidea</taxon>
        <taxon>Crambidae</taxon>
        <taxon>Pyraustinae</taxon>
        <taxon>Loxostege</taxon>
    </lineage>
</organism>
<dbReference type="Proteomes" id="UP001549921">
    <property type="component" value="Unassembled WGS sequence"/>
</dbReference>
<keyword evidence="1" id="KW-0732">Signal</keyword>
<feature type="chain" id="PRO_5044722845" description="Ig-like domain-containing protein" evidence="1">
    <location>
        <begin position="24"/>
        <end position="366"/>
    </location>
</feature>
<dbReference type="AlphaFoldDB" id="A0ABD0T011"/>
<dbReference type="PANTHER" id="PTHR21261:SF3">
    <property type="entry name" value="BEATEN PATH VII"/>
    <property type="match status" value="1"/>
</dbReference>
<evidence type="ECO:0000313" key="3">
    <source>
        <dbReference type="EMBL" id="KAL0880943.1"/>
    </source>
</evidence>
<reference evidence="4 5" key="1">
    <citation type="submission" date="2024-06" db="EMBL/GenBank/DDBJ databases">
        <title>A chromosome-level genome assembly of beet webworm, Loxostege sticticalis.</title>
        <authorList>
            <person name="Zhang Y."/>
        </authorList>
    </citation>
    <scope>NUCLEOTIDE SEQUENCE [LARGE SCALE GENOMIC DNA]</scope>
    <source>
        <strain evidence="3">AQ026</strain>
        <strain evidence="2">AQ028</strain>
        <tissue evidence="2">Male pupae</tissue>
        <tissue evidence="3">Whole body</tissue>
    </source>
</reference>
<accession>A0ABD0T011</accession>
<evidence type="ECO:0000256" key="1">
    <source>
        <dbReference type="SAM" id="SignalP"/>
    </source>
</evidence>
<dbReference type="EMBL" id="JBEUOH010000012">
    <property type="protein sequence ID" value="KAL0880943.1"/>
    <property type="molecule type" value="Genomic_DNA"/>
</dbReference>
<dbReference type="Proteomes" id="UP001549920">
    <property type="component" value="Unassembled WGS sequence"/>
</dbReference>
<evidence type="ECO:0000313" key="4">
    <source>
        <dbReference type="Proteomes" id="UP001549920"/>
    </source>
</evidence>
<gene>
    <name evidence="3" type="ORF">ABMA27_002106</name>
    <name evidence="2" type="ORF">ABMA28_002177</name>
</gene>
<evidence type="ECO:0008006" key="6">
    <source>
        <dbReference type="Google" id="ProtNLM"/>
    </source>
</evidence>
<protein>
    <recommendedName>
        <fullName evidence="6">Ig-like domain-containing protein</fullName>
    </recommendedName>
</protein>